<sequence length="66" mass="7296">MTPDPDDILARARAAQAGSARLWGVVYEMKVQTMLAATEHELIENTPWLAARLRSLLLDGEAVPKH</sequence>
<evidence type="ECO:0000313" key="1">
    <source>
        <dbReference type="EMBL" id="MFC5139269.1"/>
    </source>
</evidence>
<proteinExistence type="predicted"/>
<evidence type="ECO:0000313" key="2">
    <source>
        <dbReference type="Proteomes" id="UP001596175"/>
    </source>
</evidence>
<dbReference type="EMBL" id="JBHSKG010000006">
    <property type="protein sequence ID" value="MFC5139269.1"/>
    <property type="molecule type" value="Genomic_DNA"/>
</dbReference>
<keyword evidence="2" id="KW-1185">Reference proteome</keyword>
<dbReference type="RefSeq" id="WP_378021467.1">
    <property type="nucleotide sequence ID" value="NZ_JBHSKG010000006.1"/>
</dbReference>
<dbReference type="Proteomes" id="UP001596175">
    <property type="component" value="Unassembled WGS sequence"/>
</dbReference>
<reference evidence="2" key="1">
    <citation type="journal article" date="2019" name="Int. J. Syst. Evol. Microbiol.">
        <title>The Global Catalogue of Microorganisms (GCM) 10K type strain sequencing project: providing services to taxonomists for standard genome sequencing and annotation.</title>
        <authorList>
            <consortium name="The Broad Institute Genomics Platform"/>
            <consortium name="The Broad Institute Genome Sequencing Center for Infectious Disease"/>
            <person name="Wu L."/>
            <person name="Ma J."/>
        </authorList>
    </citation>
    <scope>NUCLEOTIDE SEQUENCE [LARGE SCALE GENOMIC DNA]</scope>
    <source>
        <strain evidence="2">XZYJ18</strain>
    </source>
</reference>
<organism evidence="1 2">
    <name type="scientific">Actinomycetospora rhizophila</name>
    <dbReference type="NCBI Taxonomy" id="1416876"/>
    <lineage>
        <taxon>Bacteria</taxon>
        <taxon>Bacillati</taxon>
        <taxon>Actinomycetota</taxon>
        <taxon>Actinomycetes</taxon>
        <taxon>Pseudonocardiales</taxon>
        <taxon>Pseudonocardiaceae</taxon>
        <taxon>Actinomycetospora</taxon>
    </lineage>
</organism>
<comment type="caution">
    <text evidence="1">The sequence shown here is derived from an EMBL/GenBank/DDBJ whole genome shotgun (WGS) entry which is preliminary data.</text>
</comment>
<accession>A0ABV9ZFU8</accession>
<protein>
    <submittedName>
        <fullName evidence="1">Uncharacterized protein</fullName>
    </submittedName>
</protein>
<gene>
    <name evidence="1" type="ORF">ACFPK1_13575</name>
</gene>
<name>A0ABV9ZFU8_9PSEU</name>